<dbReference type="EMBL" id="CP045891">
    <property type="protein sequence ID" value="QQP57563.1"/>
    <property type="molecule type" value="Genomic_DNA"/>
</dbReference>
<keyword evidence="2" id="KW-1185">Reference proteome</keyword>
<evidence type="ECO:0000313" key="1">
    <source>
        <dbReference type="EMBL" id="QQP57563.1"/>
    </source>
</evidence>
<gene>
    <name evidence="1" type="ORF">FKW44_002594</name>
</gene>
<dbReference type="Proteomes" id="UP000595437">
    <property type="component" value="Chromosome 2"/>
</dbReference>
<dbReference type="AlphaFoldDB" id="A0A7T8KKU3"/>
<evidence type="ECO:0000313" key="2">
    <source>
        <dbReference type="Proteomes" id="UP000595437"/>
    </source>
</evidence>
<name>A0A7T8KKU3_CALRO</name>
<sequence>MSFNEPLHPFELRNIFLPAAGRNAALSLKIPSLEERATWTSAGRIIKYFPSFSLQHQN</sequence>
<accession>A0A7T8KKU3</accession>
<protein>
    <submittedName>
        <fullName evidence="1">Uncharacterized protein</fullName>
    </submittedName>
</protein>
<proteinExistence type="predicted"/>
<reference evidence="2" key="1">
    <citation type="submission" date="2021-01" db="EMBL/GenBank/DDBJ databases">
        <title>Caligus Genome Assembly.</title>
        <authorList>
            <person name="Gallardo-Escarate C."/>
        </authorList>
    </citation>
    <scope>NUCLEOTIDE SEQUENCE [LARGE SCALE GENOMIC DNA]</scope>
</reference>
<organism evidence="1 2">
    <name type="scientific">Caligus rogercresseyi</name>
    <name type="common">Sea louse</name>
    <dbReference type="NCBI Taxonomy" id="217165"/>
    <lineage>
        <taxon>Eukaryota</taxon>
        <taxon>Metazoa</taxon>
        <taxon>Ecdysozoa</taxon>
        <taxon>Arthropoda</taxon>
        <taxon>Crustacea</taxon>
        <taxon>Multicrustacea</taxon>
        <taxon>Hexanauplia</taxon>
        <taxon>Copepoda</taxon>
        <taxon>Siphonostomatoida</taxon>
        <taxon>Caligidae</taxon>
        <taxon>Caligus</taxon>
    </lineage>
</organism>